<reference evidence="1 2" key="1">
    <citation type="journal article" date="2023" name="Mol. Biol. Evol.">
        <title>Genomics of Secondarily Temperate Adaptation in the Only Non-Antarctic Icefish.</title>
        <authorList>
            <person name="Rivera-Colon A.G."/>
            <person name="Rayamajhi N."/>
            <person name="Minhas B.F."/>
            <person name="Madrigal G."/>
            <person name="Bilyk K.T."/>
            <person name="Yoon V."/>
            <person name="Hune M."/>
            <person name="Gregory S."/>
            <person name="Cheng C.H.C."/>
            <person name="Catchen J.M."/>
        </authorList>
    </citation>
    <scope>NUCLEOTIDE SEQUENCE [LARGE SCALE GENOMIC DNA]</scope>
    <source>
        <strain evidence="1">JC2023a</strain>
    </source>
</reference>
<keyword evidence="2" id="KW-1185">Reference proteome</keyword>
<sequence>MRPSYLFKDKPSSPFLSSANHADNWPQIYSSQVPSMRMTHQSAACYMSQSAGMINDKQELGAAGPVGGDLGWEG</sequence>
<dbReference type="EMBL" id="JAULUE010002062">
    <property type="protein sequence ID" value="KAK5882294.1"/>
    <property type="molecule type" value="Genomic_DNA"/>
</dbReference>
<accession>A0AAN8GM38</accession>
<evidence type="ECO:0000313" key="1">
    <source>
        <dbReference type="EMBL" id="KAK5882294.1"/>
    </source>
</evidence>
<protein>
    <submittedName>
        <fullName evidence="1">Uncharacterized protein</fullName>
    </submittedName>
</protein>
<dbReference type="AlphaFoldDB" id="A0AAN8GM38"/>
<gene>
    <name evidence="1" type="ORF">CesoFtcFv8_020894</name>
</gene>
<proteinExistence type="predicted"/>
<comment type="caution">
    <text evidence="1">The sequence shown here is derived from an EMBL/GenBank/DDBJ whole genome shotgun (WGS) entry which is preliminary data.</text>
</comment>
<dbReference type="Proteomes" id="UP001335648">
    <property type="component" value="Unassembled WGS sequence"/>
</dbReference>
<evidence type="ECO:0000313" key="2">
    <source>
        <dbReference type="Proteomes" id="UP001335648"/>
    </source>
</evidence>
<name>A0AAN8GM38_9TELE</name>
<organism evidence="1 2">
    <name type="scientific">Champsocephalus esox</name>
    <name type="common">pike icefish</name>
    <dbReference type="NCBI Taxonomy" id="159716"/>
    <lineage>
        <taxon>Eukaryota</taxon>
        <taxon>Metazoa</taxon>
        <taxon>Chordata</taxon>
        <taxon>Craniata</taxon>
        <taxon>Vertebrata</taxon>
        <taxon>Euteleostomi</taxon>
        <taxon>Actinopterygii</taxon>
        <taxon>Neopterygii</taxon>
        <taxon>Teleostei</taxon>
        <taxon>Neoteleostei</taxon>
        <taxon>Acanthomorphata</taxon>
        <taxon>Eupercaria</taxon>
        <taxon>Perciformes</taxon>
        <taxon>Notothenioidei</taxon>
        <taxon>Channichthyidae</taxon>
        <taxon>Champsocephalus</taxon>
    </lineage>
</organism>